<dbReference type="GO" id="GO:0008270">
    <property type="term" value="F:zinc ion binding"/>
    <property type="evidence" value="ECO:0007669"/>
    <property type="project" value="UniProtKB-KW"/>
</dbReference>
<organism evidence="3">
    <name type="scientific">Tanacetum cinerariifolium</name>
    <name type="common">Dalmatian daisy</name>
    <name type="synonym">Chrysanthemum cinerariifolium</name>
    <dbReference type="NCBI Taxonomy" id="118510"/>
    <lineage>
        <taxon>Eukaryota</taxon>
        <taxon>Viridiplantae</taxon>
        <taxon>Streptophyta</taxon>
        <taxon>Embryophyta</taxon>
        <taxon>Tracheophyta</taxon>
        <taxon>Spermatophyta</taxon>
        <taxon>Magnoliopsida</taxon>
        <taxon>eudicotyledons</taxon>
        <taxon>Gunneridae</taxon>
        <taxon>Pentapetalae</taxon>
        <taxon>asterids</taxon>
        <taxon>campanulids</taxon>
        <taxon>Asterales</taxon>
        <taxon>Asteraceae</taxon>
        <taxon>Asteroideae</taxon>
        <taxon>Anthemideae</taxon>
        <taxon>Anthemidinae</taxon>
        <taxon>Tanacetum</taxon>
    </lineage>
</organism>
<proteinExistence type="predicted"/>
<dbReference type="PROSITE" id="PS50158">
    <property type="entry name" value="ZF_CCHC"/>
    <property type="match status" value="1"/>
</dbReference>
<keyword evidence="1" id="KW-0862">Zinc</keyword>
<feature type="domain" description="CCHC-type" evidence="2">
    <location>
        <begin position="228"/>
        <end position="241"/>
    </location>
</feature>
<keyword evidence="1" id="KW-0863">Zinc-finger</keyword>
<gene>
    <name evidence="3" type="ORF">Tci_626955</name>
</gene>
<feature type="non-terminal residue" evidence="3">
    <location>
        <position position="380"/>
    </location>
</feature>
<dbReference type="InterPro" id="IPR001878">
    <property type="entry name" value="Znf_CCHC"/>
</dbReference>
<reference evidence="3" key="1">
    <citation type="journal article" date="2019" name="Sci. Rep.">
        <title>Draft genome of Tanacetum cinerariifolium, the natural source of mosquito coil.</title>
        <authorList>
            <person name="Yamashiro T."/>
            <person name="Shiraishi A."/>
            <person name="Satake H."/>
            <person name="Nakayama K."/>
        </authorList>
    </citation>
    <scope>NUCLEOTIDE SEQUENCE</scope>
</reference>
<evidence type="ECO:0000313" key="3">
    <source>
        <dbReference type="EMBL" id="GFA54983.1"/>
    </source>
</evidence>
<dbReference type="EMBL" id="BKCJ010443770">
    <property type="protein sequence ID" value="GFA54983.1"/>
    <property type="molecule type" value="Genomic_DNA"/>
</dbReference>
<keyword evidence="1" id="KW-0479">Metal-binding</keyword>
<name>A0A699JV26_TANCI</name>
<comment type="caution">
    <text evidence="3">The sequence shown here is derived from an EMBL/GenBank/DDBJ whole genome shotgun (WGS) entry which is preliminary data.</text>
</comment>
<dbReference type="GO" id="GO:0003676">
    <property type="term" value="F:nucleic acid binding"/>
    <property type="evidence" value="ECO:0007669"/>
    <property type="project" value="InterPro"/>
</dbReference>
<evidence type="ECO:0000259" key="2">
    <source>
        <dbReference type="PROSITE" id="PS50158"/>
    </source>
</evidence>
<protein>
    <recommendedName>
        <fullName evidence="2">CCHC-type domain-containing protein</fullName>
    </recommendedName>
</protein>
<accession>A0A699JV26</accession>
<sequence length="380" mass="43051">MVKTSSSSENEPCCSKSCKKNTDSLNSKITELTNKLGDRENLLFHYKAGLAQVEARLAEHINQEVKYCEKIRVFEFKTESRANCIKSLTKELELIKKEKESLDSKLAGFQIASKDLDSLLESQRLDKNKEGLGYSAVPPPPAQVYSPPKKDMSWIGLPEFAYDTITDYSRPSLAIESTLDDLQNKNPSVTENGASDNILSKPVLKFVKAVDRPTERPKTNKVEINKECFNCGDFDHLSYDCGLWVKKGRASPKNNNTYKSIPPRPATHKTVRPTMRTTRPNMNAAQPKRTSVYKPAHSYLSRPVQIKLTDRTQFRAPRVSIVCCCYSRQVNTARPKAVINRRNWVNDVKASACWVWKPVKPNGASIILKRYDYIDVRGRS</sequence>
<dbReference type="AlphaFoldDB" id="A0A699JV26"/>
<evidence type="ECO:0000256" key="1">
    <source>
        <dbReference type="PROSITE-ProRule" id="PRU00047"/>
    </source>
</evidence>